<evidence type="ECO:0000313" key="2">
    <source>
        <dbReference type="EMBL" id="UTW09113.1"/>
    </source>
</evidence>
<evidence type="ECO:0000313" key="3">
    <source>
        <dbReference type="Proteomes" id="UP001059672"/>
    </source>
</evidence>
<dbReference type="Gene3D" id="1.40.20.10">
    <property type="entry name" value="CHAD domain"/>
    <property type="match status" value="1"/>
</dbReference>
<evidence type="ECO:0000259" key="1">
    <source>
        <dbReference type="PROSITE" id="PS51708"/>
    </source>
</evidence>
<accession>A0ABY5HAB8</accession>
<sequence>MSLADAIVAHVLRLETALYHARARLEAGTDGEALHDLRIAVRRLRSLLRPLRGKEGVVALEQAAAAVGELTTPARDLEVLIEQLRKRGLLAPASSRAARLMASHEEILRSPVLQQLFDRLAAWPADLRLAQRQGELRRLDGLLNKRLGKLKVRLQDALADPQHDPHRLRLLVKRNRYAQEAYPQHSPISADGVLALKAVQGALGRWHDRYQWCLRASQEADLQPLREQWKSEAVEALQKAEGKLLLLTDALAAKAKDRRRTKGNL</sequence>
<dbReference type="SMART" id="SM00880">
    <property type="entry name" value="CHAD"/>
    <property type="match status" value="1"/>
</dbReference>
<feature type="domain" description="CHAD" evidence="1">
    <location>
        <begin position="1"/>
        <end position="258"/>
    </location>
</feature>
<dbReference type="PROSITE" id="PS51708">
    <property type="entry name" value="CHAD"/>
    <property type="match status" value="1"/>
</dbReference>
<dbReference type="EMBL" id="CP073346">
    <property type="protein sequence ID" value="UTW09113.1"/>
    <property type="molecule type" value="Genomic_DNA"/>
</dbReference>
<dbReference type="InterPro" id="IPR007899">
    <property type="entry name" value="CHAD_dom"/>
</dbReference>
<dbReference type="PANTHER" id="PTHR39339:SF1">
    <property type="entry name" value="CHAD DOMAIN-CONTAINING PROTEIN"/>
    <property type="match status" value="1"/>
</dbReference>
<dbReference type="PANTHER" id="PTHR39339">
    <property type="entry name" value="SLR1444 PROTEIN"/>
    <property type="match status" value="1"/>
</dbReference>
<name>A0ABY5HAB8_9PSED</name>
<dbReference type="Proteomes" id="UP001059672">
    <property type="component" value="Chromosome"/>
</dbReference>
<keyword evidence="3" id="KW-1185">Reference proteome</keyword>
<dbReference type="RefSeq" id="WP_255839790.1">
    <property type="nucleotide sequence ID" value="NZ_CP073346.1"/>
</dbReference>
<dbReference type="InterPro" id="IPR038186">
    <property type="entry name" value="CHAD_dom_sf"/>
</dbReference>
<proteinExistence type="predicted"/>
<reference evidence="2" key="1">
    <citation type="submission" date="2021-04" db="EMBL/GenBank/DDBJ databases">
        <title>Oceanospirillales bacteria with DddD are important DMSP degraders in coastal seawater.</title>
        <authorList>
            <person name="Liu J."/>
        </authorList>
    </citation>
    <scope>NUCLEOTIDE SEQUENCE</scope>
    <source>
        <strain evidence="2">D13-4</strain>
    </source>
</reference>
<organism evidence="2 3">
    <name type="scientific">Pseudomonas benzenivorans</name>
    <dbReference type="NCBI Taxonomy" id="556533"/>
    <lineage>
        <taxon>Bacteria</taxon>
        <taxon>Pseudomonadati</taxon>
        <taxon>Pseudomonadota</taxon>
        <taxon>Gammaproteobacteria</taxon>
        <taxon>Pseudomonadales</taxon>
        <taxon>Pseudomonadaceae</taxon>
        <taxon>Pseudomonas</taxon>
    </lineage>
</organism>
<gene>
    <name evidence="2" type="ORF">KDW96_07335</name>
</gene>
<dbReference type="Pfam" id="PF05235">
    <property type="entry name" value="CHAD"/>
    <property type="match status" value="1"/>
</dbReference>
<protein>
    <submittedName>
        <fullName evidence="2">CHAD domain-containing protein</fullName>
    </submittedName>
</protein>